<dbReference type="PRINTS" id="PR00988">
    <property type="entry name" value="URIDINKINASE"/>
</dbReference>
<evidence type="ECO:0000259" key="12">
    <source>
        <dbReference type="Pfam" id="PF00485"/>
    </source>
</evidence>
<feature type="region of interest" description="Disordered" evidence="11">
    <location>
        <begin position="1"/>
        <end position="91"/>
    </location>
</feature>
<keyword evidence="7" id="KW-0378">Hydrolase</keyword>
<sequence length="1302" mass="147822">MDKSTISPQINQDSVYSASSSSDESDDSRFLSASTISFRPSHHHSLARRPSTSSISSYASSTSSPPQTPISSSSSPSHFQSGLTTHTHPTYPSLGSSGLSAHNWTLSGGLTTSGRWFRDSLGRTCLLRGVNMCGNCKSPMKSSNGTHGTDEFFDHRNVSFVGRPFPLEEAHEHFARLRSWGLTFVRLLVPWEALEHAGPIIEMMPRYGIKCFIDPHQDTWSRFSGGSGAPGWTFEVAGLDITKFQVTGAAHIHNIHFHNDHLESGSSEPMVWPTNYTKLASSTMFTLFWSGNTFAPELEYQGKQVQDFLQDCYLNCYSHLAERVQQLEAVIGFEVMNEPHQGYIGLVDLTRYNSVHTLVFGDSPSAFQSFTLGDGIPTEIEVWIKSWPYPTRKHSTRVVNTECESAWLNRRQCIWRRHGVWDIDETTKSPVLLQKEYFTKDPQTGKPVEFYADFYLPFVNKYIKAIQSVKESYLVFVEPLPNEPPPVWTPTDNSRNVIYAPHWYDLKSVFNKAFDGLITHDVQSLSKGNNVISATYFGLKGAKNNYTGQVRNTVNKGLINVGEKPCVIGECGIPMDINEKKAFETGDYTHHSNFLDAVLCAMERNLVNFTLWNYNPTNDNTYGDHWNGEDFSIYSPLPESKKTNFTTQTITITATTISEDDNKETVKPKSVKKGLKVQTMFDTEREHKQERDTDNKYGTEKSPTSPFELMQVHFWDQEEENDEDHYHHIGGRVLDAVLRPYASKVPGIPQITHFNLRTLEYKFQFTNYSRGAHPFPSISLSPEVEIYIPNYHYKQLHLDIRVSDGDWRYVRSRQTLYWRVKDWTTEGIEHSLRIRIVDNNDKQLVKTVDAWNKRRFNRQDGKNCSPYLIAVAGGSASGKTSVAQRIIKNLNVPWVVLLSMDSYYKPLTPEQLEAAMNNDYNFDHPNAFDYETLAQTLKDLKEGKRVEIPIYDFTTHSRRPETSTIYGANVIIFEGIFALYDKTITDLMDLKIFVDTDADIRLARRLKRDINERGRDIHGVLQQYGRFVKSSFDDHILPTVKNADVIIPRGLENHVAIELITKNVQKQLAERKLNFRWDLARIECTDEIPENVILLEATPQLKGIHTIIRDCTTARDDLIFYTERLATLVVERGLAELPFRHRKVITPLNIECDGKVLDAQICGVSILRAGGTMETGLRRAIKDALIGKMLIQSDPQTGEPQLHYIKLPSAIDKCHVFLMDAQIATGAAGLMAIRVLLDHNVPEDKIIFLTFLSTFQGLHTISKAFPKVKLCTSMVDPKVSEHTLYVEPGMGNFGDRYFGTEP</sequence>
<reference evidence="15" key="1">
    <citation type="submission" date="2021-06" db="EMBL/GenBank/DDBJ databases">
        <authorList>
            <person name="Kallberg Y."/>
            <person name="Tangrot J."/>
            <person name="Rosling A."/>
        </authorList>
    </citation>
    <scope>NUCLEOTIDE SEQUENCE</scope>
    <source>
        <strain evidence="15">IA702</strain>
    </source>
</reference>
<feature type="compositionally biased region" description="Low complexity" evidence="11">
    <location>
        <begin position="50"/>
        <end position="77"/>
    </location>
</feature>
<protein>
    <recommendedName>
        <fullName evidence="10">Uridine kinase</fullName>
        <ecNumber evidence="10">2.7.1.48</ecNumber>
    </recommendedName>
</protein>
<dbReference type="InterPro" id="IPR027417">
    <property type="entry name" value="P-loop_NTPase"/>
</dbReference>
<evidence type="ECO:0000259" key="14">
    <source>
        <dbReference type="Pfam" id="PF18564"/>
    </source>
</evidence>
<dbReference type="PANTHER" id="PTHR31308:SF5">
    <property type="entry name" value="ERGOSTERYL-BETA-GLUCOSIDASE"/>
    <property type="match status" value="1"/>
</dbReference>
<dbReference type="InterPro" id="IPR013780">
    <property type="entry name" value="Glyco_hydro_b"/>
</dbReference>
<dbReference type="GO" id="GO:1904462">
    <property type="term" value="P:ergosteryl 3-beta-D-glucoside catabolic process"/>
    <property type="evidence" value="ECO:0007669"/>
    <property type="project" value="TreeGrafter"/>
</dbReference>
<name>A0A9N9BJV5_9GLOM</name>
<dbReference type="EC" id="2.7.1.48" evidence="10"/>
<evidence type="ECO:0000256" key="10">
    <source>
        <dbReference type="RuleBase" id="RU003825"/>
    </source>
</evidence>
<dbReference type="Gene3D" id="3.40.50.300">
    <property type="entry name" value="P-loop containing nucleotide triphosphate hydrolases"/>
    <property type="match status" value="1"/>
</dbReference>
<evidence type="ECO:0000256" key="5">
    <source>
        <dbReference type="ARBA" id="ARBA00022741"/>
    </source>
</evidence>
<dbReference type="InterPro" id="IPR018087">
    <property type="entry name" value="Glyco_hydro_5_CS"/>
</dbReference>
<keyword evidence="16" id="KW-1185">Reference proteome</keyword>
<dbReference type="FunFam" id="3.40.50.300:FF:002070">
    <property type="entry name" value="Uridine kinase"/>
    <property type="match status" value="1"/>
</dbReference>
<evidence type="ECO:0000313" key="16">
    <source>
        <dbReference type="Proteomes" id="UP000789572"/>
    </source>
</evidence>
<accession>A0A9N9BJV5</accession>
<proteinExistence type="inferred from homology"/>
<feature type="domain" description="Phosphoribosyltransferase" evidence="13">
    <location>
        <begin position="1097"/>
        <end position="1300"/>
    </location>
</feature>
<dbReference type="Pfam" id="PF18564">
    <property type="entry name" value="Glyco_hydro_5_C"/>
    <property type="match status" value="1"/>
</dbReference>
<dbReference type="InterPro" id="IPR052066">
    <property type="entry name" value="Glycosphingolipid_Hydrolases"/>
</dbReference>
<evidence type="ECO:0000256" key="8">
    <source>
        <dbReference type="ARBA" id="ARBA00022840"/>
    </source>
</evidence>
<dbReference type="InterPro" id="IPR029057">
    <property type="entry name" value="PRTase-like"/>
</dbReference>
<dbReference type="OrthoDB" id="9971853at2759"/>
<evidence type="ECO:0000259" key="13">
    <source>
        <dbReference type="Pfam" id="PF14681"/>
    </source>
</evidence>
<dbReference type="InterPro" id="IPR006083">
    <property type="entry name" value="PRK/URK"/>
</dbReference>
<comment type="pathway">
    <text evidence="1 10">Pyrimidine metabolism; UMP biosynthesis via salvage pathway; UMP from uridine: step 1/1.</text>
</comment>
<dbReference type="EMBL" id="CAJVPJ010000969">
    <property type="protein sequence ID" value="CAG8568305.1"/>
    <property type="molecule type" value="Genomic_DNA"/>
</dbReference>
<comment type="catalytic activity">
    <reaction evidence="10">
        <text>cytidine + ATP = CMP + ADP + H(+)</text>
        <dbReference type="Rhea" id="RHEA:24674"/>
        <dbReference type="ChEBI" id="CHEBI:15378"/>
        <dbReference type="ChEBI" id="CHEBI:17562"/>
        <dbReference type="ChEBI" id="CHEBI:30616"/>
        <dbReference type="ChEBI" id="CHEBI:60377"/>
        <dbReference type="ChEBI" id="CHEBI:456216"/>
        <dbReference type="EC" id="2.7.1.48"/>
    </reaction>
</comment>
<evidence type="ECO:0000256" key="4">
    <source>
        <dbReference type="ARBA" id="ARBA00022679"/>
    </source>
</evidence>
<keyword evidence="5 10" id="KW-0547">Nucleotide-binding</keyword>
<dbReference type="CDD" id="cd02023">
    <property type="entry name" value="UMPK"/>
    <property type="match status" value="1"/>
</dbReference>
<feature type="compositionally biased region" description="Polar residues" evidence="11">
    <location>
        <begin position="78"/>
        <end position="91"/>
    </location>
</feature>
<dbReference type="SUPFAM" id="SSF51445">
    <property type="entry name" value="(Trans)glycosidases"/>
    <property type="match status" value="1"/>
</dbReference>
<comment type="similarity">
    <text evidence="3">Belongs to the glycosyl hydrolase 5 (cellulase A) family.</text>
</comment>
<dbReference type="GO" id="GO:0004849">
    <property type="term" value="F:uridine kinase activity"/>
    <property type="evidence" value="ECO:0007669"/>
    <property type="project" value="UniProtKB-EC"/>
</dbReference>
<feature type="domain" description="Phosphoribulokinase/uridine kinase" evidence="12">
    <location>
        <begin position="868"/>
        <end position="1055"/>
    </location>
</feature>
<organism evidence="15 16">
    <name type="scientific">Paraglomus occultum</name>
    <dbReference type="NCBI Taxonomy" id="144539"/>
    <lineage>
        <taxon>Eukaryota</taxon>
        <taxon>Fungi</taxon>
        <taxon>Fungi incertae sedis</taxon>
        <taxon>Mucoromycota</taxon>
        <taxon>Glomeromycotina</taxon>
        <taxon>Glomeromycetes</taxon>
        <taxon>Paraglomerales</taxon>
        <taxon>Paraglomeraceae</taxon>
        <taxon>Paraglomus</taxon>
    </lineage>
</organism>
<feature type="compositionally biased region" description="Polar residues" evidence="11">
    <location>
        <begin position="1"/>
        <end position="12"/>
    </location>
</feature>
<dbReference type="Gene3D" id="2.60.40.1180">
    <property type="entry name" value="Golgi alpha-mannosidase II"/>
    <property type="match status" value="1"/>
</dbReference>
<keyword evidence="6 10" id="KW-0418">Kinase</keyword>
<evidence type="ECO:0000256" key="9">
    <source>
        <dbReference type="ARBA" id="ARBA00023295"/>
    </source>
</evidence>
<dbReference type="SUPFAM" id="SSF52540">
    <property type="entry name" value="P-loop containing nucleoside triphosphate hydrolases"/>
    <property type="match status" value="1"/>
</dbReference>
<evidence type="ECO:0000256" key="6">
    <source>
        <dbReference type="ARBA" id="ARBA00022777"/>
    </source>
</evidence>
<dbReference type="GO" id="GO:0008655">
    <property type="term" value="P:pyrimidine-containing compound salvage"/>
    <property type="evidence" value="ECO:0007669"/>
    <property type="project" value="UniProtKB-ARBA"/>
</dbReference>
<dbReference type="InterPro" id="IPR017853">
    <property type="entry name" value="GH"/>
</dbReference>
<dbReference type="NCBIfam" id="TIGR00235">
    <property type="entry name" value="udk"/>
    <property type="match status" value="1"/>
</dbReference>
<dbReference type="InterPro" id="IPR041036">
    <property type="entry name" value="GH5_C"/>
</dbReference>
<comment type="catalytic activity">
    <reaction evidence="10">
        <text>uridine + ATP = UMP + ADP + H(+)</text>
        <dbReference type="Rhea" id="RHEA:16825"/>
        <dbReference type="ChEBI" id="CHEBI:15378"/>
        <dbReference type="ChEBI" id="CHEBI:16704"/>
        <dbReference type="ChEBI" id="CHEBI:30616"/>
        <dbReference type="ChEBI" id="CHEBI:57865"/>
        <dbReference type="ChEBI" id="CHEBI:456216"/>
        <dbReference type="EC" id="2.7.1.48"/>
    </reaction>
</comment>
<dbReference type="Proteomes" id="UP000789572">
    <property type="component" value="Unassembled WGS sequence"/>
</dbReference>
<dbReference type="GO" id="GO:0005524">
    <property type="term" value="F:ATP binding"/>
    <property type="evidence" value="ECO:0007669"/>
    <property type="project" value="UniProtKB-KW"/>
</dbReference>
<evidence type="ECO:0000256" key="2">
    <source>
        <dbReference type="ARBA" id="ARBA00005408"/>
    </source>
</evidence>
<dbReference type="PANTHER" id="PTHR31308">
    <property type="match status" value="1"/>
</dbReference>
<dbReference type="PROSITE" id="PS00659">
    <property type="entry name" value="GLYCOSYL_HYDROL_F5"/>
    <property type="match status" value="1"/>
</dbReference>
<dbReference type="NCBIfam" id="NF004018">
    <property type="entry name" value="PRK05480.1"/>
    <property type="match status" value="1"/>
</dbReference>
<dbReference type="Pfam" id="PF00485">
    <property type="entry name" value="PRK"/>
    <property type="match status" value="1"/>
</dbReference>
<evidence type="ECO:0000256" key="1">
    <source>
        <dbReference type="ARBA" id="ARBA00004690"/>
    </source>
</evidence>
<dbReference type="Gene3D" id="3.40.50.2020">
    <property type="match status" value="1"/>
</dbReference>
<keyword evidence="4 10" id="KW-0808">Transferase</keyword>
<keyword evidence="9" id="KW-0326">Glycosidase</keyword>
<comment type="caution">
    <text evidence="15">The sequence shown here is derived from an EMBL/GenBank/DDBJ whole genome shotgun (WGS) entry which is preliminary data.</text>
</comment>
<comment type="similarity">
    <text evidence="2 10">Belongs to the uridine kinase family.</text>
</comment>
<dbReference type="InterPro" id="IPR000764">
    <property type="entry name" value="Uridine_kinase-like"/>
</dbReference>
<comment type="pathway">
    <text evidence="10">Pyrimidine metabolism; CTP biosynthesis via salvage pathway; CTP from cytidine: step 1/3.</text>
</comment>
<keyword evidence="8 10" id="KW-0067">ATP-binding</keyword>
<evidence type="ECO:0000256" key="3">
    <source>
        <dbReference type="ARBA" id="ARBA00005641"/>
    </source>
</evidence>
<dbReference type="Gene3D" id="3.20.20.80">
    <property type="entry name" value="Glycosidases"/>
    <property type="match status" value="2"/>
</dbReference>
<dbReference type="CDD" id="cd06223">
    <property type="entry name" value="PRTases_typeI"/>
    <property type="match status" value="1"/>
</dbReference>
<gene>
    <name evidence="15" type="ORF">POCULU_LOCUS5861</name>
</gene>
<dbReference type="GO" id="GO:0005975">
    <property type="term" value="P:carbohydrate metabolic process"/>
    <property type="evidence" value="ECO:0007669"/>
    <property type="project" value="InterPro"/>
</dbReference>
<dbReference type="InterPro" id="IPR000836">
    <property type="entry name" value="PRTase_dom"/>
</dbReference>
<evidence type="ECO:0000256" key="11">
    <source>
        <dbReference type="SAM" id="MobiDB-lite"/>
    </source>
</evidence>
<evidence type="ECO:0000313" key="15">
    <source>
        <dbReference type="EMBL" id="CAG8568305.1"/>
    </source>
</evidence>
<dbReference type="Pfam" id="PF14681">
    <property type="entry name" value="UPRTase"/>
    <property type="match status" value="1"/>
</dbReference>
<dbReference type="SUPFAM" id="SSF53271">
    <property type="entry name" value="PRTase-like"/>
    <property type="match status" value="1"/>
</dbReference>
<evidence type="ECO:0000256" key="7">
    <source>
        <dbReference type="ARBA" id="ARBA00022801"/>
    </source>
</evidence>
<feature type="compositionally biased region" description="Low complexity" evidence="11">
    <location>
        <begin position="13"/>
        <end position="22"/>
    </location>
</feature>
<feature type="domain" description="Glycoside hydrolase family 5 C-terminal" evidence="14">
    <location>
        <begin position="739"/>
        <end position="834"/>
    </location>
</feature>
<dbReference type="GO" id="GO:0050295">
    <property type="term" value="F:steryl-beta-glucosidase activity"/>
    <property type="evidence" value="ECO:0007669"/>
    <property type="project" value="TreeGrafter"/>
</dbReference>
<dbReference type="FunFam" id="3.40.50.2020:FF:000010">
    <property type="entry name" value="Uridine-cytidine kinase"/>
    <property type="match status" value="1"/>
</dbReference>